<sequence>MTSKQLLSVSTIFIVIVNYKTPELTIDCLKSLTQEIPLIPDLKVAVVDNDSQDGSVEKIQDTIKKERFSSWVSLIPSNKNGGFSFGNNLAIRPVLNGQNPPAYFLLLNPDTVIHFGAIKTLINFMNNHPEIGIAGSRLEEPDGTPQRSAFRFPSIFSEFDNALRLGIVSKLLKRWIVAPPVPENLCQTDWVAGASMIIRREVFEAIGLLDEEYFMYFEEVDFCLKANKAGWLCWYVPDSRVIHFVGQSSGVTNTKIPPKRRPQYWFDSRQRFFIKNYGLVYAALTDFVALIGFILWKIRANIQGKVCNLPPQFLGDFWNNAVWMKRKSQLPS</sequence>
<keyword evidence="2" id="KW-0808">Transferase</keyword>
<dbReference type="eggNOG" id="COG1216">
    <property type="taxonomic scope" value="Bacteria"/>
</dbReference>
<feature type="transmembrane region" description="Helical" evidence="1">
    <location>
        <begin position="277"/>
        <end position="296"/>
    </location>
</feature>
<dbReference type="CDD" id="cd04186">
    <property type="entry name" value="GT_2_like_c"/>
    <property type="match status" value="1"/>
</dbReference>
<organism evidence="2 3">
    <name type="scientific">Crocosphaera chwakensis CCY0110</name>
    <dbReference type="NCBI Taxonomy" id="391612"/>
    <lineage>
        <taxon>Bacteria</taxon>
        <taxon>Bacillati</taxon>
        <taxon>Cyanobacteriota</taxon>
        <taxon>Cyanophyceae</taxon>
        <taxon>Oscillatoriophycideae</taxon>
        <taxon>Chroococcales</taxon>
        <taxon>Aphanothecaceae</taxon>
        <taxon>Crocosphaera</taxon>
        <taxon>Crocosphaera chwakensis</taxon>
    </lineage>
</organism>
<name>A3IUT0_9CHRO</name>
<dbReference type="EMBL" id="AAXW01000037">
    <property type="protein sequence ID" value="EAZ89773.1"/>
    <property type="molecule type" value="Genomic_DNA"/>
</dbReference>
<reference evidence="2 3" key="1">
    <citation type="submission" date="2007-03" db="EMBL/GenBank/DDBJ databases">
        <authorList>
            <person name="Stal L."/>
            <person name="Ferriera S."/>
            <person name="Johnson J."/>
            <person name="Kravitz S."/>
            <person name="Beeson K."/>
            <person name="Sutton G."/>
            <person name="Rogers Y.-H."/>
            <person name="Friedman R."/>
            <person name="Frazier M."/>
            <person name="Venter J.C."/>
        </authorList>
    </citation>
    <scope>NUCLEOTIDE SEQUENCE [LARGE SCALE GENOMIC DNA]</scope>
    <source>
        <strain evidence="2 3">CCY0110</strain>
    </source>
</reference>
<dbReference type="Pfam" id="PF13641">
    <property type="entry name" value="Glyco_tranf_2_3"/>
    <property type="match status" value="1"/>
</dbReference>
<dbReference type="PANTHER" id="PTHR43179:SF7">
    <property type="entry name" value="RHAMNOSYLTRANSFERASE WBBL"/>
    <property type="match status" value="1"/>
</dbReference>
<accession>A3IUT0</accession>
<dbReference type="SUPFAM" id="SSF53448">
    <property type="entry name" value="Nucleotide-diphospho-sugar transferases"/>
    <property type="match status" value="1"/>
</dbReference>
<dbReference type="Gene3D" id="3.90.550.10">
    <property type="entry name" value="Spore Coat Polysaccharide Biosynthesis Protein SpsA, Chain A"/>
    <property type="match status" value="1"/>
</dbReference>
<dbReference type="PANTHER" id="PTHR43179">
    <property type="entry name" value="RHAMNOSYLTRANSFERASE WBBL"/>
    <property type="match status" value="1"/>
</dbReference>
<keyword evidence="1" id="KW-0472">Membrane</keyword>
<protein>
    <submittedName>
        <fullName evidence="2">Glycosyl transferase, group 2 family protein</fullName>
    </submittedName>
</protein>
<keyword evidence="1" id="KW-1133">Transmembrane helix</keyword>
<keyword evidence="3" id="KW-1185">Reference proteome</keyword>
<dbReference type="Proteomes" id="UP000003781">
    <property type="component" value="Unassembled WGS sequence"/>
</dbReference>
<gene>
    <name evidence="2" type="ORF">CY0110_29179</name>
</gene>
<dbReference type="AlphaFoldDB" id="A3IUT0"/>
<proteinExistence type="predicted"/>
<dbReference type="OrthoDB" id="9771846at2"/>
<keyword evidence="1" id="KW-0812">Transmembrane</keyword>
<dbReference type="RefSeq" id="WP_008277136.1">
    <property type="nucleotide sequence ID" value="NZ_AAXW01000037.1"/>
</dbReference>
<dbReference type="GO" id="GO:0016740">
    <property type="term" value="F:transferase activity"/>
    <property type="evidence" value="ECO:0007669"/>
    <property type="project" value="UniProtKB-KW"/>
</dbReference>
<dbReference type="InterPro" id="IPR029044">
    <property type="entry name" value="Nucleotide-diphossugar_trans"/>
</dbReference>
<evidence type="ECO:0000313" key="2">
    <source>
        <dbReference type="EMBL" id="EAZ89773.1"/>
    </source>
</evidence>
<evidence type="ECO:0000313" key="3">
    <source>
        <dbReference type="Proteomes" id="UP000003781"/>
    </source>
</evidence>
<comment type="caution">
    <text evidence="2">The sequence shown here is derived from an EMBL/GenBank/DDBJ whole genome shotgun (WGS) entry which is preliminary data.</text>
</comment>
<evidence type="ECO:0000256" key="1">
    <source>
        <dbReference type="SAM" id="Phobius"/>
    </source>
</evidence>